<evidence type="ECO:0000256" key="9">
    <source>
        <dbReference type="HAMAP-Rule" id="MF_00422"/>
    </source>
</evidence>
<evidence type="ECO:0000313" key="10">
    <source>
        <dbReference type="EMBL" id="QPJ64276.1"/>
    </source>
</evidence>
<keyword evidence="6 9" id="KW-1133">Transmembrane helix</keyword>
<evidence type="ECO:0000256" key="3">
    <source>
        <dbReference type="ARBA" id="ARBA00022475"/>
    </source>
</evidence>
<dbReference type="GO" id="GO:0009306">
    <property type="term" value="P:protein secretion"/>
    <property type="evidence" value="ECO:0007669"/>
    <property type="project" value="UniProtKB-UniRule"/>
</dbReference>
<evidence type="ECO:0000256" key="4">
    <source>
        <dbReference type="ARBA" id="ARBA00022692"/>
    </source>
</evidence>
<dbReference type="NCBIfam" id="TIGR00964">
    <property type="entry name" value="secE_bact"/>
    <property type="match status" value="1"/>
</dbReference>
<organism evidence="10 11">
    <name type="scientific">Candidatus Nitrohelix vancouverensis</name>
    <dbReference type="NCBI Taxonomy" id="2705534"/>
    <lineage>
        <taxon>Bacteria</taxon>
        <taxon>Pseudomonadati</taxon>
        <taxon>Nitrospinota/Tectimicrobiota group</taxon>
        <taxon>Nitrospinota</taxon>
        <taxon>Nitrospinia</taxon>
        <taxon>Nitrospinales</taxon>
        <taxon>Nitrospinaceae</taxon>
        <taxon>Candidatus Nitrohelix</taxon>
    </lineage>
</organism>
<dbReference type="InterPro" id="IPR038379">
    <property type="entry name" value="SecE_sf"/>
</dbReference>
<dbReference type="PANTHER" id="PTHR33910">
    <property type="entry name" value="PROTEIN TRANSLOCASE SUBUNIT SECE"/>
    <property type="match status" value="1"/>
</dbReference>
<dbReference type="EMBL" id="CP048620">
    <property type="protein sequence ID" value="QPJ64276.1"/>
    <property type="molecule type" value="Genomic_DNA"/>
</dbReference>
<gene>
    <name evidence="9 10" type="primary">secE</name>
    <name evidence="10" type="ORF">G3M78_02210</name>
</gene>
<accession>A0A7T0G2I7</accession>
<evidence type="ECO:0000256" key="7">
    <source>
        <dbReference type="ARBA" id="ARBA00023010"/>
    </source>
</evidence>
<dbReference type="GO" id="GO:0006605">
    <property type="term" value="P:protein targeting"/>
    <property type="evidence" value="ECO:0007669"/>
    <property type="project" value="UniProtKB-UniRule"/>
</dbReference>
<dbReference type="GO" id="GO:0043952">
    <property type="term" value="P:protein transport by the Sec complex"/>
    <property type="evidence" value="ECO:0007669"/>
    <property type="project" value="UniProtKB-UniRule"/>
</dbReference>
<dbReference type="Proteomes" id="UP000594464">
    <property type="component" value="Chromosome"/>
</dbReference>
<sequence length="60" mass="6648">MIAKAIQFLSEVKVEVKKVTWPSRRESMGGTMVVLVTVLLMSVFLGLVDMLLAKLVQSLI</sequence>
<keyword evidence="7 9" id="KW-0811">Translocation</keyword>
<keyword evidence="8 9" id="KW-0472">Membrane</keyword>
<comment type="similarity">
    <text evidence="9">Belongs to the SecE/SEC61-gamma family.</text>
</comment>
<feature type="transmembrane region" description="Helical" evidence="9">
    <location>
        <begin position="32"/>
        <end position="52"/>
    </location>
</feature>
<dbReference type="Gene3D" id="1.20.5.1030">
    <property type="entry name" value="Preprotein translocase secy subunit"/>
    <property type="match status" value="1"/>
</dbReference>
<dbReference type="GO" id="GO:0008320">
    <property type="term" value="F:protein transmembrane transporter activity"/>
    <property type="evidence" value="ECO:0007669"/>
    <property type="project" value="UniProtKB-UniRule"/>
</dbReference>
<comment type="subcellular location">
    <subcellularLocation>
        <location evidence="9">Cell membrane</location>
        <topology evidence="9">Single-pass membrane protein</topology>
    </subcellularLocation>
    <subcellularLocation>
        <location evidence="1">Membrane</location>
    </subcellularLocation>
</comment>
<keyword evidence="2 9" id="KW-0813">Transport</keyword>
<dbReference type="GO" id="GO:0005886">
    <property type="term" value="C:plasma membrane"/>
    <property type="evidence" value="ECO:0007669"/>
    <property type="project" value="UniProtKB-SubCell"/>
</dbReference>
<evidence type="ECO:0000256" key="2">
    <source>
        <dbReference type="ARBA" id="ARBA00022448"/>
    </source>
</evidence>
<protein>
    <recommendedName>
        <fullName evidence="9">Protein translocase subunit SecE</fullName>
    </recommendedName>
</protein>
<dbReference type="GO" id="GO:0065002">
    <property type="term" value="P:intracellular protein transmembrane transport"/>
    <property type="evidence" value="ECO:0007669"/>
    <property type="project" value="UniProtKB-UniRule"/>
</dbReference>
<dbReference type="AlphaFoldDB" id="A0A7T0G2I7"/>
<dbReference type="InterPro" id="IPR001901">
    <property type="entry name" value="Translocase_SecE/Sec61-g"/>
</dbReference>
<evidence type="ECO:0000313" key="11">
    <source>
        <dbReference type="Proteomes" id="UP000594464"/>
    </source>
</evidence>
<keyword evidence="4 9" id="KW-0812">Transmembrane</keyword>
<dbReference type="PANTHER" id="PTHR33910:SF1">
    <property type="entry name" value="PROTEIN TRANSLOCASE SUBUNIT SECE"/>
    <property type="match status" value="1"/>
</dbReference>
<keyword evidence="3 9" id="KW-1003">Cell membrane</keyword>
<dbReference type="InterPro" id="IPR005807">
    <property type="entry name" value="SecE_bac"/>
</dbReference>
<dbReference type="PROSITE" id="PS01067">
    <property type="entry name" value="SECE_SEC61G"/>
    <property type="match status" value="1"/>
</dbReference>
<name>A0A7T0G2I7_9BACT</name>
<reference evidence="11" key="1">
    <citation type="submission" date="2020-02" db="EMBL/GenBank/DDBJ databases">
        <title>Genomic and physiological characterization of two novel Nitrospinaceae genera.</title>
        <authorList>
            <person name="Mueller A.J."/>
            <person name="Jung M.-Y."/>
            <person name="Strachan C.R."/>
            <person name="Herbold C.W."/>
            <person name="Kirkegaard R.H."/>
            <person name="Daims H."/>
        </authorList>
    </citation>
    <scope>NUCLEOTIDE SEQUENCE [LARGE SCALE GENOMIC DNA]</scope>
</reference>
<evidence type="ECO:0000256" key="1">
    <source>
        <dbReference type="ARBA" id="ARBA00004370"/>
    </source>
</evidence>
<proteinExistence type="inferred from homology"/>
<keyword evidence="5 9" id="KW-0653">Protein transport</keyword>
<evidence type="ECO:0000256" key="8">
    <source>
        <dbReference type="ARBA" id="ARBA00023136"/>
    </source>
</evidence>
<evidence type="ECO:0000256" key="6">
    <source>
        <dbReference type="ARBA" id="ARBA00022989"/>
    </source>
</evidence>
<comment type="subunit">
    <text evidence="9">Component of the Sec protein translocase complex. Heterotrimer consisting of SecY, SecE and SecG subunits. The heterotrimers can form oligomers, although 1 heterotrimer is thought to be able to translocate proteins. Interacts with the ribosome. Interacts with SecDF, and other proteins may be involved. Interacts with SecA.</text>
</comment>
<evidence type="ECO:0000256" key="5">
    <source>
        <dbReference type="ARBA" id="ARBA00022927"/>
    </source>
</evidence>
<comment type="function">
    <text evidence="9">Essential subunit of the Sec protein translocation channel SecYEG. Clamps together the 2 halves of SecY. May contact the channel plug during translocation.</text>
</comment>
<dbReference type="KEGG" id="nva:G3M78_02210"/>
<dbReference type="Pfam" id="PF00584">
    <property type="entry name" value="SecE"/>
    <property type="match status" value="1"/>
</dbReference>
<dbReference type="HAMAP" id="MF_00422">
    <property type="entry name" value="SecE"/>
    <property type="match status" value="1"/>
</dbReference>